<gene>
    <name evidence="9" type="ORF">GSTENG00023294001</name>
</gene>
<dbReference type="KEGG" id="tng:GSTEN00023294G001"/>
<reference evidence="9" key="1">
    <citation type="journal article" date="2004" name="Nature">
        <title>Genome duplication in the teleost fish Tetraodon nigroviridis reveals the early vertebrate proto-karyotype.</title>
        <authorList>
            <person name="Jaillon O."/>
            <person name="Aury J.-M."/>
            <person name="Brunet F."/>
            <person name="Petit J.-L."/>
            <person name="Stange-Thomann N."/>
            <person name="Mauceli E."/>
            <person name="Bouneau L."/>
            <person name="Fischer C."/>
            <person name="Ozouf-Costaz C."/>
            <person name="Bernot A."/>
            <person name="Nicaud S."/>
            <person name="Jaffe D."/>
            <person name="Fisher S."/>
            <person name="Lutfalla G."/>
            <person name="Dossat C."/>
            <person name="Segurens B."/>
            <person name="Dasilva C."/>
            <person name="Salanoubat M."/>
            <person name="Levy M."/>
            <person name="Boudet N."/>
            <person name="Castellano S."/>
            <person name="Anthouard V."/>
            <person name="Jubin C."/>
            <person name="Castelli V."/>
            <person name="Katinka M."/>
            <person name="Vacherie B."/>
            <person name="Biemont C."/>
            <person name="Skalli Z."/>
            <person name="Cattolico L."/>
            <person name="Poulain J."/>
            <person name="De Berardinis V."/>
            <person name="Cruaud C."/>
            <person name="Duprat S."/>
            <person name="Brottier P."/>
            <person name="Coutanceau J.-P."/>
            <person name="Gouzy J."/>
            <person name="Parra G."/>
            <person name="Lardier G."/>
            <person name="Chapple C."/>
            <person name="McKernan K.J."/>
            <person name="McEwan P."/>
            <person name="Bosak S."/>
            <person name="Kellis M."/>
            <person name="Volff J.-N."/>
            <person name="Guigo R."/>
            <person name="Zody M.C."/>
            <person name="Mesirov J."/>
            <person name="Lindblad-Toh K."/>
            <person name="Birren B."/>
            <person name="Nusbaum C."/>
            <person name="Kahn D."/>
            <person name="Robinson-Rechavi M."/>
            <person name="Laudet V."/>
            <person name="Schachter V."/>
            <person name="Quetier F."/>
            <person name="Saurin W."/>
            <person name="Scarpelli C."/>
            <person name="Wincker P."/>
            <person name="Lander E.S."/>
            <person name="Weissenbach J."/>
            <person name="Roest Crollius H."/>
        </authorList>
    </citation>
    <scope>NUCLEOTIDE SEQUENCE [LARGE SCALE GENOMIC DNA]</scope>
</reference>
<organism evidence="9">
    <name type="scientific">Tetraodon nigroviridis</name>
    <name type="common">Spotted green pufferfish</name>
    <name type="synonym">Chelonodon nigroviridis</name>
    <dbReference type="NCBI Taxonomy" id="99883"/>
    <lineage>
        <taxon>Eukaryota</taxon>
        <taxon>Metazoa</taxon>
        <taxon>Chordata</taxon>
        <taxon>Craniata</taxon>
        <taxon>Vertebrata</taxon>
        <taxon>Euteleostomi</taxon>
        <taxon>Actinopterygii</taxon>
        <taxon>Neopterygii</taxon>
        <taxon>Teleostei</taxon>
        <taxon>Neoteleostei</taxon>
        <taxon>Acanthomorphata</taxon>
        <taxon>Eupercaria</taxon>
        <taxon>Tetraodontiformes</taxon>
        <taxon>Tetradontoidea</taxon>
        <taxon>Tetraodontidae</taxon>
        <taxon>Tetraodon</taxon>
    </lineage>
</organism>
<sequence>LLQPCGLSADLDVLNELSRGVTLGDAAARRLQRLDRCWAAAASQAEETCSELQTEALRQQSFQQKCQSWMSFLQRMEDSLAVDIAASYAGLRQQLCTHKRFQTELSIGHQILHSVIAEALHLLQRGEVDDRSGFILKLAHLREHWQGVVQRADQRRSLVEGLVKHWHAYSRGLKKLQRFLTDTKLLLPPAGPARCSLQQLQRSLQDLQRAELQFQRHQAGFVHTLDLGRQLFAMADQQTQEQLQADLGSLQEDWDKLQNLLGRRTALTQTLIKKWRRCEDRLTDSRTRLEDLKTRLDQSMPESEEAPQSRPHQENEDPLEDWAQSLTELSAMKTDLSQYIIPEDILLLQEQVEHLHCQWEELCLKVSLRKQEVADRLNAWLIFHQKNKELCDWLTQMENKVALSSDLNIEEMVEKLKKDCMEEINLFSENKTHLKQLGEQLISASNRTKETEVNAKLKDVSERWQHLFHHVEARVRKLRETLAAVQQLDKNMSNLRTWLARVEAELAEPPAYQVCHADEIQRKLTEQQELQRDVEQHAEGVAAVVTLCRLLLHDADPCGSDAQDDSIQQTTRSLEQRWRNICARSAERGMRIEETWRLWSKFLDDHASFEGWLSGAEQTAARPESAQVLYTAAKEELKRFEAFQRQVQERLTQLELLNKRYRRLARENRTDAAGALRQMVQDGNRRWDGLQRRVAAIVRRLRHFTSQREEFEAAREGILVWLTEMDLQLTDVEHFSASAVQDKMRQLQGFQQDIGLNADRLDALIVAGEALIQKSAPLDAALIEDELEELHQYLLVIRLQHRNVFFSLQVLEEQSLSDPEESPGTTTWTQARKRRRKREEEEEASSPGQQVVCHLLAPPPEHSGRETPVSVDSIPLEWDHTVDVGGSSHEDDDEDEEATFFSALSDAKVTQSLASLRGATIRAAMAAAVKSASDPPVWRRPVETPVPAELQPQGYGKLMSECSGSLDHVRRVTLILNDHQEPQEPGLGTGAAAQTSTGVIERWELLQAQRLERETDVQRDLQQRQKLNSDLCDVTSWLGRVLPELERLQSFTPATSIRDFKVNIQKLKVWIQEPGVPPEVPGLSVLVLVSVQEMQKTFASYKCLMISINLSGRHFLRGDGAEQAELQDALGSANHSWTQACCSLERWERRLHGALLQCQVRRRISGAQISEQRERGVMVSSSAGVSRDAARAAAVAGAGREQAGRRQSRRPGHAPLRPDAAAPCADGESASYPGWYVGSIWLLSVCVAPWWQALQEELQGRQQQVTSLQEISSQLLVDAADDGVEAKEKVHVIANRLQLLLRRVDAALQRPLVANAQAAAPPPGAGPTHLCLFQEVDCSQSEAAGTEDGCTPQGPGLQGGACRSRPAALPLLPGSAGGVPAPTALPAAAASGLFASAVRGRLQLHAGQQLRPLLLPHAALHQRTAAHVSATAH</sequence>
<dbReference type="FunFam" id="1.20.58.60:FF:000157">
    <property type="entry name" value="Nesprin-1 isoform 1"/>
    <property type="match status" value="1"/>
</dbReference>
<evidence type="ECO:0000256" key="3">
    <source>
        <dbReference type="ARBA" id="ARBA00022737"/>
    </source>
</evidence>
<comment type="caution">
    <text evidence="9">The sequence shown here is derived from an EMBL/GenBank/DDBJ whole genome shotgun (WGS) entry which is preliminary data.</text>
</comment>
<dbReference type="GO" id="GO:0031965">
    <property type="term" value="C:nuclear membrane"/>
    <property type="evidence" value="ECO:0007669"/>
    <property type="project" value="UniProtKB-SubCell"/>
</dbReference>
<feature type="region of interest" description="Disordered" evidence="7">
    <location>
        <begin position="289"/>
        <end position="319"/>
    </location>
</feature>
<proteinExistence type="predicted"/>
<keyword evidence="5" id="KW-0539">Nucleus</keyword>
<reference evidence="9" key="2">
    <citation type="submission" date="2004-02" db="EMBL/GenBank/DDBJ databases">
        <authorList>
            <consortium name="Genoscope"/>
            <consortium name="Whitehead Institute Centre for Genome Research"/>
        </authorList>
    </citation>
    <scope>NUCLEOTIDE SEQUENCE</scope>
</reference>
<feature type="region of interest" description="Disordered" evidence="7">
    <location>
        <begin position="815"/>
        <end position="852"/>
    </location>
</feature>
<dbReference type="SMART" id="SM00150">
    <property type="entry name" value="SPEC"/>
    <property type="match status" value="6"/>
</dbReference>
<feature type="non-terminal residue" evidence="9">
    <location>
        <position position="1"/>
    </location>
</feature>
<accession>Q4S6H0</accession>
<dbReference type="CDD" id="cd00176">
    <property type="entry name" value="SPEC"/>
    <property type="match status" value="2"/>
</dbReference>
<evidence type="ECO:0000256" key="2">
    <source>
        <dbReference type="ARBA" id="ARBA00022553"/>
    </source>
</evidence>
<keyword evidence="6" id="KW-0175">Coiled coil</keyword>
<name>Q4S6H0_TETNG</name>
<feature type="compositionally biased region" description="Polar residues" evidence="7">
    <location>
        <begin position="815"/>
        <end position="830"/>
    </location>
</feature>
<evidence type="ECO:0000256" key="1">
    <source>
        <dbReference type="ARBA" id="ARBA00004126"/>
    </source>
</evidence>
<feature type="coiled-coil region" evidence="6">
    <location>
        <begin position="197"/>
        <end position="260"/>
    </location>
</feature>
<dbReference type="InterPro" id="IPR056887">
    <property type="entry name" value="SYNE1/2_dom"/>
</dbReference>
<dbReference type="Gene3D" id="1.20.58.60">
    <property type="match status" value="7"/>
</dbReference>
<evidence type="ECO:0000259" key="8">
    <source>
        <dbReference type="Pfam" id="PF25035"/>
    </source>
</evidence>
<evidence type="ECO:0000256" key="7">
    <source>
        <dbReference type="SAM" id="MobiDB-lite"/>
    </source>
</evidence>
<keyword evidence="3" id="KW-0677">Repeat</keyword>
<dbReference type="PANTHER" id="PTHR14514">
    <property type="entry name" value="PKA ANCHORING PROTEIN"/>
    <property type="match status" value="1"/>
</dbReference>
<dbReference type="PANTHER" id="PTHR14514:SF4">
    <property type="entry name" value="NESPRIN-2"/>
    <property type="match status" value="1"/>
</dbReference>
<evidence type="ECO:0000256" key="6">
    <source>
        <dbReference type="SAM" id="Coils"/>
    </source>
</evidence>
<feature type="region of interest" description="Disordered" evidence="7">
    <location>
        <begin position="1196"/>
        <end position="1223"/>
    </location>
</feature>
<dbReference type="InterPro" id="IPR002017">
    <property type="entry name" value="Spectrin_repeat"/>
</dbReference>
<dbReference type="Pfam" id="PF25035">
    <property type="entry name" value="SYNE1"/>
    <property type="match status" value="1"/>
</dbReference>
<keyword evidence="4" id="KW-0472">Membrane</keyword>
<feature type="region of interest" description="Disordered" evidence="7">
    <location>
        <begin position="1343"/>
        <end position="1362"/>
    </location>
</feature>
<dbReference type="InterPro" id="IPR018159">
    <property type="entry name" value="Spectrin/alpha-actinin"/>
</dbReference>
<feature type="domain" description="Nesprin-1/2" evidence="8">
    <location>
        <begin position="859"/>
        <end position="884"/>
    </location>
</feature>
<dbReference type="SUPFAM" id="SSF46966">
    <property type="entry name" value="Spectrin repeat"/>
    <property type="match status" value="7"/>
</dbReference>
<dbReference type="OrthoDB" id="18853at2759"/>
<evidence type="ECO:0000256" key="5">
    <source>
        <dbReference type="ARBA" id="ARBA00023242"/>
    </source>
</evidence>
<protein>
    <submittedName>
        <fullName evidence="9">(spotted green pufferfish) hypothetical protein</fullName>
    </submittedName>
</protein>
<evidence type="ECO:0000313" key="9">
    <source>
        <dbReference type="EMBL" id="CAG03762.1"/>
    </source>
</evidence>
<dbReference type="EMBL" id="CAAE01014728">
    <property type="protein sequence ID" value="CAG03762.1"/>
    <property type="molecule type" value="Genomic_DNA"/>
</dbReference>
<dbReference type="Pfam" id="PF00435">
    <property type="entry name" value="Spectrin"/>
    <property type="match status" value="5"/>
</dbReference>
<comment type="subcellular location">
    <subcellularLocation>
        <location evidence="1">Nucleus membrane</location>
    </subcellularLocation>
</comment>
<evidence type="ECO:0000256" key="4">
    <source>
        <dbReference type="ARBA" id="ARBA00023136"/>
    </source>
</evidence>
<keyword evidence="2" id="KW-0597">Phosphoprotein</keyword>